<dbReference type="Pfam" id="PF00120">
    <property type="entry name" value="Gln-synt_C"/>
    <property type="match status" value="1"/>
</dbReference>
<evidence type="ECO:0000256" key="1">
    <source>
        <dbReference type="ARBA" id="ARBA00001946"/>
    </source>
</evidence>
<dbReference type="GO" id="GO:0006542">
    <property type="term" value="P:glutamine biosynthetic process"/>
    <property type="evidence" value="ECO:0007669"/>
    <property type="project" value="InterPro"/>
</dbReference>
<dbReference type="PANTHER" id="PTHR43785">
    <property type="entry name" value="GAMMA-GLUTAMYLPUTRESCINE SYNTHETASE"/>
    <property type="match status" value="1"/>
</dbReference>
<comment type="cofactor">
    <cofactor evidence="1">
        <name>Mg(2+)</name>
        <dbReference type="ChEBI" id="CHEBI:18420"/>
    </cofactor>
</comment>
<dbReference type="SMART" id="SM01230">
    <property type="entry name" value="Gln-synt_C"/>
    <property type="match status" value="1"/>
</dbReference>
<keyword evidence="3 10" id="KW-0436">Ligase</keyword>
<keyword evidence="11" id="KW-1185">Reference proteome</keyword>
<dbReference type="GO" id="GO:0005524">
    <property type="term" value="F:ATP binding"/>
    <property type="evidence" value="ECO:0007669"/>
    <property type="project" value="UniProtKB-KW"/>
</dbReference>
<dbReference type="InterPro" id="IPR014746">
    <property type="entry name" value="Gln_synth/guanido_kin_cat_dom"/>
</dbReference>
<evidence type="ECO:0000256" key="8">
    <source>
        <dbReference type="RuleBase" id="RU000384"/>
    </source>
</evidence>
<dbReference type="InterPro" id="IPR036651">
    <property type="entry name" value="Gln_synt_N_sf"/>
</dbReference>
<dbReference type="Gene3D" id="3.10.20.70">
    <property type="entry name" value="Glutamine synthetase, N-terminal domain"/>
    <property type="match status" value="1"/>
</dbReference>
<dbReference type="AlphaFoldDB" id="A0AAW9RYL3"/>
<keyword evidence="5" id="KW-0067">ATP-binding</keyword>
<evidence type="ECO:0000256" key="2">
    <source>
        <dbReference type="ARBA" id="ARBA00003117"/>
    </source>
</evidence>
<proteinExistence type="inferred from homology"/>
<dbReference type="Gene3D" id="3.30.590.10">
    <property type="entry name" value="Glutamine synthetase/guanido kinase, catalytic domain"/>
    <property type="match status" value="1"/>
</dbReference>
<dbReference type="InterPro" id="IPR008147">
    <property type="entry name" value="Gln_synt_N"/>
</dbReference>
<accession>A0AAW9RYL3</accession>
<dbReference type="SUPFAM" id="SSF55931">
    <property type="entry name" value="Glutamine synthetase/guanido kinase"/>
    <property type="match status" value="1"/>
</dbReference>
<dbReference type="EMBL" id="JAZHOF010000006">
    <property type="protein sequence ID" value="MEJ8572988.1"/>
    <property type="molecule type" value="Genomic_DNA"/>
</dbReference>
<organism evidence="10 11">
    <name type="scientific">Microbaculum marinum</name>
    <dbReference type="NCBI Taxonomy" id="1764581"/>
    <lineage>
        <taxon>Bacteria</taxon>
        <taxon>Pseudomonadati</taxon>
        <taxon>Pseudomonadota</taxon>
        <taxon>Alphaproteobacteria</taxon>
        <taxon>Hyphomicrobiales</taxon>
        <taxon>Tepidamorphaceae</taxon>
        <taxon>Microbaculum</taxon>
    </lineage>
</organism>
<comment type="similarity">
    <text evidence="7 8">Belongs to the glutamine synthetase family.</text>
</comment>
<evidence type="ECO:0000313" key="11">
    <source>
        <dbReference type="Proteomes" id="UP001378188"/>
    </source>
</evidence>
<evidence type="ECO:0000256" key="4">
    <source>
        <dbReference type="ARBA" id="ARBA00022741"/>
    </source>
</evidence>
<dbReference type="Proteomes" id="UP001378188">
    <property type="component" value="Unassembled WGS sequence"/>
</dbReference>
<reference evidence="10 11" key="1">
    <citation type="submission" date="2024-02" db="EMBL/GenBank/DDBJ databases">
        <title>Genome analysis and characterization of Microbaculum marinisediminis sp. nov., isolated from marine sediment.</title>
        <authorList>
            <person name="Du Z.-J."/>
            <person name="Ye Y.-Q."/>
            <person name="Zhang Z.-R."/>
            <person name="Yuan S.-M."/>
            <person name="Zhang X.-Y."/>
        </authorList>
    </citation>
    <scope>NUCLEOTIDE SEQUENCE [LARGE SCALE GENOMIC DNA]</scope>
    <source>
        <strain evidence="10 11">SDUM1044001</strain>
    </source>
</reference>
<evidence type="ECO:0000256" key="3">
    <source>
        <dbReference type="ARBA" id="ARBA00022598"/>
    </source>
</evidence>
<comment type="caution">
    <text evidence="10">The sequence shown here is derived from an EMBL/GenBank/DDBJ whole genome shotgun (WGS) entry which is preliminary data.</text>
</comment>
<dbReference type="PANTHER" id="PTHR43785:SF12">
    <property type="entry name" value="TYPE-1 GLUTAMINE SYNTHETASE 2"/>
    <property type="match status" value="1"/>
</dbReference>
<name>A0AAW9RYL3_9HYPH</name>
<comment type="function">
    <text evidence="2">Catalyzes the ATP-dependent biosynthesis of glutamine from glutamate and ammonia.</text>
</comment>
<dbReference type="PROSITE" id="PS51987">
    <property type="entry name" value="GS_CATALYTIC"/>
    <property type="match status" value="1"/>
</dbReference>
<dbReference type="EC" id="6.3.1.-" evidence="10"/>
<sequence length="437" mass="47060">MKSEDVVYACTNDIAGRTRGKGYPAADFDKRLKRGIGWAPTNVQITCFDVIAETPFGSLGDMVLIPDEATRVSLRSEEMGLAEDFVLGDLRHTDGTAWACCTRSILKAALARLEQVAGLSLNSTFEHEFQFKTGANPIGGAYTHSGFRAQRAFSEALMGAMRAADLEPDTIMKEYGPDQYEVTMGPAIGVTSADRAVILRELVHAVAASFGTAVTFTPLRDPASVGNGVHIHMSLVDAAGAPATYDPDGPNGLSKPAGQFIAGVLKYLDSILALTAPSVVSYIRLTPHRWSAAFNNLGMQDREASVRICPLSAMSDIDKARQFNFEFRAADASASPYLQLAALVHAGVQGIEEDLEVPDVTAEDLSLLAPDELSRRGLMRLPQGLSEALERFVSNPTVTGWFGPQFVEVYRLHKTGEMACLDGKSEPEVCAAYEAAY</sequence>
<dbReference type="Pfam" id="PF16952">
    <property type="entry name" value="Gln-synt_N_2"/>
    <property type="match status" value="1"/>
</dbReference>
<protein>
    <submittedName>
        <fullName evidence="10">Glutamine synthetase family protein</fullName>
        <ecNumber evidence="10">6.3.1.-</ecNumber>
    </submittedName>
</protein>
<dbReference type="RefSeq" id="WP_340330680.1">
    <property type="nucleotide sequence ID" value="NZ_JAZHOF010000006.1"/>
</dbReference>
<dbReference type="InterPro" id="IPR008146">
    <property type="entry name" value="Gln_synth_cat_dom"/>
</dbReference>
<evidence type="ECO:0000256" key="5">
    <source>
        <dbReference type="ARBA" id="ARBA00022840"/>
    </source>
</evidence>
<evidence type="ECO:0000313" key="10">
    <source>
        <dbReference type="EMBL" id="MEJ8572988.1"/>
    </source>
</evidence>
<gene>
    <name evidence="10" type="ORF">V3328_15970</name>
</gene>
<keyword evidence="4" id="KW-0547">Nucleotide-binding</keyword>
<feature type="domain" description="GS catalytic" evidence="9">
    <location>
        <begin position="102"/>
        <end position="437"/>
    </location>
</feature>
<evidence type="ECO:0000259" key="9">
    <source>
        <dbReference type="PROSITE" id="PS51987"/>
    </source>
</evidence>
<evidence type="ECO:0000256" key="7">
    <source>
        <dbReference type="PROSITE-ProRule" id="PRU01331"/>
    </source>
</evidence>
<keyword evidence="6" id="KW-0535">Nitrogen fixation</keyword>
<evidence type="ECO:0000256" key="6">
    <source>
        <dbReference type="ARBA" id="ARBA00023231"/>
    </source>
</evidence>
<dbReference type="GO" id="GO:0004356">
    <property type="term" value="F:glutamine synthetase activity"/>
    <property type="evidence" value="ECO:0007669"/>
    <property type="project" value="InterPro"/>
</dbReference>